<dbReference type="GO" id="GO:0008168">
    <property type="term" value="F:methyltransferase activity"/>
    <property type="evidence" value="ECO:0007669"/>
    <property type="project" value="UniProtKB-KW"/>
</dbReference>
<feature type="compositionally biased region" description="Basic residues" evidence="1">
    <location>
        <begin position="888"/>
        <end position="897"/>
    </location>
</feature>
<feature type="region of interest" description="Disordered" evidence="1">
    <location>
        <begin position="466"/>
        <end position="502"/>
    </location>
</feature>
<dbReference type="EMBL" id="CAMXCT030002036">
    <property type="protein sequence ID" value="CAL4782455.1"/>
    <property type="molecule type" value="Genomic_DNA"/>
</dbReference>
<proteinExistence type="predicted"/>
<dbReference type="EMBL" id="CAMXCT020002036">
    <property type="protein sequence ID" value="CAL1148518.1"/>
    <property type="molecule type" value="Genomic_DNA"/>
</dbReference>
<keyword evidence="4" id="KW-0808">Transferase</keyword>
<dbReference type="Proteomes" id="UP001152797">
    <property type="component" value="Unassembled WGS sequence"/>
</dbReference>
<evidence type="ECO:0000313" key="5">
    <source>
        <dbReference type="Proteomes" id="UP001152797"/>
    </source>
</evidence>
<evidence type="ECO:0000313" key="3">
    <source>
        <dbReference type="EMBL" id="CAL1148518.1"/>
    </source>
</evidence>
<organism evidence="2">
    <name type="scientific">Cladocopium goreaui</name>
    <dbReference type="NCBI Taxonomy" id="2562237"/>
    <lineage>
        <taxon>Eukaryota</taxon>
        <taxon>Sar</taxon>
        <taxon>Alveolata</taxon>
        <taxon>Dinophyceae</taxon>
        <taxon>Suessiales</taxon>
        <taxon>Symbiodiniaceae</taxon>
        <taxon>Cladocopium</taxon>
    </lineage>
</organism>
<protein>
    <submittedName>
        <fullName evidence="4">Protein-lysine methyltransferase METTL21B</fullName>
    </submittedName>
</protein>
<dbReference type="EMBL" id="CAMXCT010002036">
    <property type="protein sequence ID" value="CAI3995143.1"/>
    <property type="molecule type" value="Genomic_DNA"/>
</dbReference>
<accession>A0A9P1CQ51</accession>
<feature type="non-terminal residue" evidence="2">
    <location>
        <position position="1385"/>
    </location>
</feature>
<evidence type="ECO:0000313" key="4">
    <source>
        <dbReference type="EMBL" id="CAL4782455.1"/>
    </source>
</evidence>
<reference evidence="2" key="1">
    <citation type="submission" date="2022-10" db="EMBL/GenBank/DDBJ databases">
        <authorList>
            <person name="Chen Y."/>
            <person name="Dougan E. K."/>
            <person name="Chan C."/>
            <person name="Rhodes N."/>
            <person name="Thang M."/>
        </authorList>
    </citation>
    <scope>NUCLEOTIDE SEQUENCE</scope>
</reference>
<dbReference type="GO" id="GO:0032259">
    <property type="term" value="P:methylation"/>
    <property type="evidence" value="ECO:0007669"/>
    <property type="project" value="UniProtKB-KW"/>
</dbReference>
<keyword evidence="5" id="KW-1185">Reference proteome</keyword>
<reference evidence="3" key="2">
    <citation type="submission" date="2024-04" db="EMBL/GenBank/DDBJ databases">
        <authorList>
            <person name="Chen Y."/>
            <person name="Shah S."/>
            <person name="Dougan E. K."/>
            <person name="Thang M."/>
            <person name="Chan C."/>
        </authorList>
    </citation>
    <scope>NUCLEOTIDE SEQUENCE [LARGE SCALE GENOMIC DNA]</scope>
</reference>
<name>A0A9P1CQ51_9DINO</name>
<feature type="region of interest" description="Disordered" evidence="1">
    <location>
        <begin position="857"/>
        <end position="897"/>
    </location>
</feature>
<gene>
    <name evidence="2" type="ORF">C1SCF055_LOCUS21739</name>
</gene>
<dbReference type="OrthoDB" id="412157at2759"/>
<evidence type="ECO:0000313" key="2">
    <source>
        <dbReference type="EMBL" id="CAI3995143.1"/>
    </source>
</evidence>
<sequence>MPWRAKTLTKYVVGGSDDASVESDNVLQRVGDGLDVEGPGNSIGGEASDEGLLGPVDAMWQSNSDLEDSNFLQFQGSHSDRTQGALDLGASQVPRGPTLPQAKFEQHLSHAFLSTRGSLKVFMPWEKGVFKSIFKKPGSNRNDLFVQPKQWVDHCAESAVESLEDLAKANDSRPQLVGAFFEHALTSGSDQSFFQQRQNLLESAVEKWFCIIRVNMLASSVGHDIIGLGNMEEQKQGAFRIIEAVIGIRSRTAAITRANALLKFIRWRAETSENDGKDFIEQEAWQYLSELREKSAAPTRGTSFLSACAYALHVFGFSGLAPICESRQLKGIADLMHAEKEVTRFLRPMLEDEHSGHGDLRVSSHSLKATLLSWASKSGMSAADRAILGRHSSAYLESSAVYARDLAFGAVHRPQEVLRKIHCGEFLPDAPRSGYLPTAPQSLEVTAPVANEVFKVEDVQSDVEAIDEKDGQVLAEEDDEYEASSDGSESLEASDSEEEVPKPPVKCFRHHAVGPLAGLFVVHNVSKLVHYSDPTLVDGKGARIISCGRSELVAMASLLDSEAQFAQRTIDLKLSEELKRSLKRSGLQTFGTYAYAHGQPGQNISDEGFEAWVTNQLLTGATIADIAGAKRLLFESQTMVLASLQEQVNATDASTIKKVPIVERETKMKAIKKRLTGLLIEGPLEPGHSLLDTTASMMQLNEVKYIPPERCISRTHEVLNQKSPTKQLDISAEHLVVKEKQDTPDMTVTSALQVQEAFQRRGIALVFADLVTHESYTRYLTTLFGHLHRDPPAGYARTSVSQLVAADKTVWQMILEEGVQPKRDEAGELALDSKLMESLHSYRVSFSLLPLVAKKDNAPSVPKPTKPTASHGGKGSNQPVQKPWLKAKGGKKGGKGKVRVPQHIFKLGGTSSNPAGPFVALAKAPVEPMQRLKHSWTVPDFCQTDLQVLPIGALVPKVLHEAISNNFGKDSLHNLPRDRSRWFAKWTERAKHLSQSDIDLKNSLPAHAAKILEPKRITLFKEILLDLEYPDVGAFDELVNGTELVGNVPPYGIFEKAFKPAEKTIEQHTNNTNQTVSLLFKLLGWRFAEEGEKAECFSREFGALGIRIILDDASRGLVKFTNTEKRASELVGTINGILQKGSMTVIEAQKLRGRMQFMDGQLFGRLGKLCMREVTNHTCNFQSSKIIERTANALNRFVIFLEHAEPRRIHLSTDMVWHVYTDACYEPTAQSWKCGLGGVLVGPNGSKVAFFSISLDDDHMGILGVDTKKTIIFEAELLAMVLAFSVWREYLTAMSVICFVDNNSARDVAISGNGRNFTANSLIDFLLKLEMANCTTPWYTRIPTPSNIADNPSRGDVCELVRQKVSATDVRKGLQEIMIALAEET</sequence>
<evidence type="ECO:0000256" key="1">
    <source>
        <dbReference type="SAM" id="MobiDB-lite"/>
    </source>
</evidence>
<comment type="caution">
    <text evidence="2">The sequence shown here is derived from an EMBL/GenBank/DDBJ whole genome shotgun (WGS) entry which is preliminary data.</text>
</comment>
<keyword evidence="4" id="KW-0489">Methyltransferase</keyword>